<proteinExistence type="predicted"/>
<dbReference type="Proteomes" id="UP000319267">
    <property type="component" value="Unassembled WGS sequence"/>
</dbReference>
<dbReference type="OrthoDB" id="1096108at2"/>
<dbReference type="GO" id="GO:0015920">
    <property type="term" value="P:lipopolysaccharide transport"/>
    <property type="evidence" value="ECO:0007669"/>
    <property type="project" value="TreeGrafter"/>
</dbReference>
<feature type="transmembrane region" description="Helical" evidence="6">
    <location>
        <begin position="398"/>
        <end position="417"/>
    </location>
</feature>
<gene>
    <name evidence="7" type="ORF">SAMN06265220_10111</name>
</gene>
<feature type="transmembrane region" description="Helical" evidence="6">
    <location>
        <begin position="371"/>
        <end position="391"/>
    </location>
</feature>
<evidence type="ECO:0000256" key="2">
    <source>
        <dbReference type="ARBA" id="ARBA00022475"/>
    </source>
</evidence>
<evidence type="ECO:0000313" key="8">
    <source>
        <dbReference type="Proteomes" id="UP000319267"/>
    </source>
</evidence>
<keyword evidence="5 6" id="KW-0472">Membrane</keyword>
<dbReference type="AlphaFoldDB" id="A0A521ABK8"/>
<feature type="transmembrane region" description="Helical" evidence="6">
    <location>
        <begin position="429"/>
        <end position="448"/>
    </location>
</feature>
<evidence type="ECO:0000256" key="4">
    <source>
        <dbReference type="ARBA" id="ARBA00022989"/>
    </source>
</evidence>
<evidence type="ECO:0000256" key="6">
    <source>
        <dbReference type="SAM" id="Phobius"/>
    </source>
</evidence>
<dbReference type="InterPro" id="IPR005495">
    <property type="entry name" value="LptG/LptF_permease"/>
</dbReference>
<accession>A0A521ABK8</accession>
<dbReference type="RefSeq" id="WP_111377766.1">
    <property type="nucleotide sequence ID" value="NZ_CP043612.1"/>
</dbReference>
<keyword evidence="2" id="KW-1003">Cell membrane</keyword>
<sequence length="484" mass="54710">MKILDKYLLKTFLLTFTTVFVILFFIFILQTVWLFISELAGKDLDLILVVKFLLFSMPRIIPLVLPLSVLLASIMTFGNLAENYEFAAMKSSGISLQRAMRVLIIFIFVLSIVAFWFANNVIPYAEYKFVNFRKNIAQAKPAMAIAEGQFNDVGTYNIKVNKKTGENGNHLTGVTIHEKANNMGENKTVIKAKTGELVSNEKSSILKLVLNDGYYYQDVTPKKYEDRAKMPFIKGKFKTQIINIDLSELNKVDDSKENIAGTNGMLNVNELRYTLDSLNKNLDNEIVSFSENINQRVGIKRFPGNTQKNIKKKPLPNDVLSIYSNKDKVDILKMAGSNITSNIYSIETTQKDLKDKEREINKHYNALYEKFVIAFACFLMFFIGAPLGAIIRKGGLGLPIVFAVLIFITFHFINTFGKRLSQEGGMTPFMGSWMSSFVLSPLAVLLTYRATNDNGLINFDAITTPISQLIQKISERFLSAQKQK</sequence>
<dbReference type="Pfam" id="PF03739">
    <property type="entry name" value="LptF_LptG"/>
    <property type="match status" value="1"/>
</dbReference>
<name>A0A521ABK8_9FLAO</name>
<evidence type="ECO:0000256" key="5">
    <source>
        <dbReference type="ARBA" id="ARBA00023136"/>
    </source>
</evidence>
<dbReference type="PANTHER" id="PTHR33529:SF6">
    <property type="entry name" value="YJGP_YJGQ FAMILY PERMEASE"/>
    <property type="match status" value="1"/>
</dbReference>
<keyword evidence="3 6" id="KW-0812">Transmembrane</keyword>
<dbReference type="PANTHER" id="PTHR33529">
    <property type="entry name" value="SLR0882 PROTEIN-RELATED"/>
    <property type="match status" value="1"/>
</dbReference>
<comment type="subcellular location">
    <subcellularLocation>
        <location evidence="1">Cell membrane</location>
        <topology evidence="1">Multi-pass membrane protein</topology>
    </subcellularLocation>
</comment>
<evidence type="ECO:0000256" key="1">
    <source>
        <dbReference type="ARBA" id="ARBA00004651"/>
    </source>
</evidence>
<protein>
    <submittedName>
        <fullName evidence="7">Lipopolysaccharide export system permease protein</fullName>
    </submittedName>
</protein>
<feature type="transmembrane region" description="Helical" evidence="6">
    <location>
        <begin position="99"/>
        <end position="118"/>
    </location>
</feature>
<dbReference type="EMBL" id="FXTQ01000001">
    <property type="protein sequence ID" value="SMO32209.1"/>
    <property type="molecule type" value="Genomic_DNA"/>
</dbReference>
<organism evidence="7 8">
    <name type="scientific">Flavobacterium nitrogenifigens</name>
    <dbReference type="NCBI Taxonomy" id="1617283"/>
    <lineage>
        <taxon>Bacteria</taxon>
        <taxon>Pseudomonadati</taxon>
        <taxon>Bacteroidota</taxon>
        <taxon>Flavobacteriia</taxon>
        <taxon>Flavobacteriales</taxon>
        <taxon>Flavobacteriaceae</taxon>
        <taxon>Flavobacterium</taxon>
    </lineage>
</organism>
<reference evidence="7 8" key="1">
    <citation type="submission" date="2017-05" db="EMBL/GenBank/DDBJ databases">
        <authorList>
            <person name="Varghese N."/>
            <person name="Submissions S."/>
        </authorList>
    </citation>
    <scope>NUCLEOTIDE SEQUENCE [LARGE SCALE GENOMIC DNA]</scope>
    <source>
        <strain evidence="7 8">DSM 29982</strain>
    </source>
</reference>
<feature type="transmembrane region" description="Helical" evidence="6">
    <location>
        <begin position="56"/>
        <end position="78"/>
    </location>
</feature>
<keyword evidence="8" id="KW-1185">Reference proteome</keyword>
<evidence type="ECO:0000313" key="7">
    <source>
        <dbReference type="EMBL" id="SMO32209.1"/>
    </source>
</evidence>
<keyword evidence="4 6" id="KW-1133">Transmembrane helix</keyword>
<evidence type="ECO:0000256" key="3">
    <source>
        <dbReference type="ARBA" id="ARBA00022692"/>
    </source>
</evidence>
<dbReference type="GO" id="GO:0043190">
    <property type="term" value="C:ATP-binding cassette (ABC) transporter complex"/>
    <property type="evidence" value="ECO:0007669"/>
    <property type="project" value="TreeGrafter"/>
</dbReference>
<feature type="transmembrane region" description="Helical" evidence="6">
    <location>
        <begin position="12"/>
        <end position="36"/>
    </location>
</feature>